<feature type="region of interest" description="Disordered" evidence="1">
    <location>
        <begin position="1"/>
        <end position="83"/>
    </location>
</feature>
<feature type="compositionally biased region" description="Low complexity" evidence="1">
    <location>
        <begin position="31"/>
        <end position="83"/>
    </location>
</feature>
<organism evidence="2 3">
    <name type="scientific">Streptomyces collinus (strain DSM 40733 / Tue 365)</name>
    <dbReference type="NCBI Taxonomy" id="1214242"/>
    <lineage>
        <taxon>Bacteria</taxon>
        <taxon>Bacillati</taxon>
        <taxon>Actinomycetota</taxon>
        <taxon>Actinomycetes</taxon>
        <taxon>Kitasatosporales</taxon>
        <taxon>Streptomycetaceae</taxon>
        <taxon>Streptomyces</taxon>
    </lineage>
</organism>
<reference evidence="2 3" key="2">
    <citation type="journal article" date="2013" name="J. Biotechnol.">
        <title>Complete genome sequence of the kirromycin producer Streptomyces collinus Tu 365 consisting of a linear chromosome and two linear plasmids.</title>
        <authorList>
            <person name="Ruckert C."/>
            <person name="Szczepanowski R."/>
            <person name="Albersmeier A."/>
            <person name="Goesmann A."/>
            <person name="Iftime D."/>
            <person name="Musiol E.M."/>
            <person name="Blin K."/>
            <person name="Wohlleben W."/>
            <person name="Puhler A."/>
            <person name="Kalinowski J."/>
            <person name="Weber T."/>
        </authorList>
    </citation>
    <scope>NUCLEOTIDE SEQUENCE [LARGE SCALE GENOMIC DNA]</scope>
    <source>
        <strain evidence="3">DSM 40733 / Tue 365</strain>
    </source>
</reference>
<sequence>MSSSGGGQATATADADGGVGVDADIDTDPGPASGPDPDVVADAAAGTFPAVVAPSRASSRAPTALAPATAVPAPEESAAAGGGVAAASSFRAARAASAGATPAEVSRHIVSSMATSRGVQRRCRPAARSAGPMP</sequence>
<dbReference type="HOGENOM" id="CLU_1894939_0_0_11"/>
<dbReference type="KEGG" id="sci:B446_04575"/>
<dbReference type="Proteomes" id="UP000015423">
    <property type="component" value="Chromosome"/>
</dbReference>
<name>S5ULF5_STRC3</name>
<keyword evidence="3" id="KW-1185">Reference proteome</keyword>
<accession>S5ULF5</accession>
<dbReference type="STRING" id="1214242.B446_04575"/>
<dbReference type="AlphaFoldDB" id="S5ULF5"/>
<gene>
    <name evidence="2" type="ORF">B446_04575</name>
</gene>
<evidence type="ECO:0000313" key="2">
    <source>
        <dbReference type="EMBL" id="AGS67743.1"/>
    </source>
</evidence>
<dbReference type="EMBL" id="CP006259">
    <property type="protein sequence ID" value="AGS67743.1"/>
    <property type="molecule type" value="Genomic_DNA"/>
</dbReference>
<reference evidence="3" key="1">
    <citation type="submission" date="2012-10" db="EMBL/GenBank/DDBJ databases">
        <title>The complete genome sequence of Streptomyces collinus Tu 365.</title>
        <authorList>
            <person name="Ruckert C."/>
            <person name="Szczepanowski R."/>
            <person name="Goesmann A."/>
            <person name="Pross E.K."/>
            <person name="Musiol E.M."/>
            <person name="Blin K."/>
            <person name="Wohlleben W."/>
            <person name="Puhler A."/>
            <person name="Weber T."/>
            <person name="Kalinowski J."/>
        </authorList>
    </citation>
    <scope>NUCLEOTIDE SEQUENCE [LARGE SCALE GENOMIC DNA]</scope>
    <source>
        <strain evidence="3">DSM 40733 / Tue 365</strain>
    </source>
</reference>
<protein>
    <submittedName>
        <fullName evidence="2">Uncharacterized protein</fullName>
    </submittedName>
</protein>
<evidence type="ECO:0000313" key="3">
    <source>
        <dbReference type="Proteomes" id="UP000015423"/>
    </source>
</evidence>
<evidence type="ECO:0000256" key="1">
    <source>
        <dbReference type="SAM" id="MobiDB-lite"/>
    </source>
</evidence>
<feature type="region of interest" description="Disordered" evidence="1">
    <location>
        <begin position="113"/>
        <end position="134"/>
    </location>
</feature>
<proteinExistence type="predicted"/>